<accession>A0A0H3I6H1</accession>
<evidence type="ECO:0000313" key="2">
    <source>
        <dbReference type="EMBL" id="AFI90403.1"/>
    </source>
</evidence>
<evidence type="ECO:0000313" key="3">
    <source>
        <dbReference type="Proteomes" id="UP000008044"/>
    </source>
</evidence>
<reference evidence="2 3" key="1">
    <citation type="journal article" date="2012" name="J. Bacteriol.">
        <title>Genome sequence of Pectobacterium sp. strain SCC3193.</title>
        <authorList>
            <person name="Koskinen J.P."/>
            <person name="Laine P."/>
            <person name="Niemi O."/>
            <person name="Nykyri J."/>
            <person name="Harjunpaa H."/>
            <person name="Auvinen P."/>
            <person name="Paulin L."/>
            <person name="Pirhonen M."/>
            <person name="Palva T."/>
            <person name="Holm L."/>
        </authorList>
    </citation>
    <scope>NUCLEOTIDE SEQUENCE [LARGE SCALE GENOMIC DNA]</scope>
    <source>
        <strain evidence="2 3">SCC3193</strain>
    </source>
</reference>
<proteinExistence type="predicted"/>
<dbReference type="AlphaFoldDB" id="A0A0H3I6H1"/>
<dbReference type="KEGG" id="pec:W5S_2315"/>
<feature type="transmembrane region" description="Helical" evidence="1">
    <location>
        <begin position="6"/>
        <end position="29"/>
    </location>
</feature>
<keyword evidence="1" id="KW-1133">Transmembrane helix</keyword>
<keyword evidence="1" id="KW-0472">Membrane</keyword>
<dbReference type="EMBL" id="CP003415">
    <property type="protein sequence ID" value="AFI90403.1"/>
    <property type="molecule type" value="Genomic_DNA"/>
</dbReference>
<dbReference type="HOGENOM" id="CLU_219780_0_0_6"/>
<evidence type="ECO:0000256" key="1">
    <source>
        <dbReference type="SAM" id="Phobius"/>
    </source>
</evidence>
<keyword evidence="1" id="KW-0812">Transmembrane</keyword>
<gene>
    <name evidence="2" type="ordered locus">W5S_2315</name>
</gene>
<sequence>MLETIFYSVIFGVAVYKIGNFFMNFLIAVRAHYWG</sequence>
<dbReference type="STRING" id="1905730.W5S_2315"/>
<name>A0A0H3I6H1_PECPM</name>
<organism evidence="2 3">
    <name type="scientific">Pectobacterium parmentieri</name>
    <dbReference type="NCBI Taxonomy" id="1905730"/>
    <lineage>
        <taxon>Bacteria</taxon>
        <taxon>Pseudomonadati</taxon>
        <taxon>Pseudomonadota</taxon>
        <taxon>Gammaproteobacteria</taxon>
        <taxon>Enterobacterales</taxon>
        <taxon>Pectobacteriaceae</taxon>
        <taxon>Pectobacterium</taxon>
    </lineage>
</organism>
<dbReference type="Proteomes" id="UP000008044">
    <property type="component" value="Chromosome"/>
</dbReference>
<protein>
    <submittedName>
        <fullName evidence="2">Uncharacterized protein</fullName>
    </submittedName>
</protein>